<gene>
    <name evidence="7" type="ORF">M8523_01715</name>
</gene>
<reference evidence="7" key="1">
    <citation type="submission" date="2022-05" db="EMBL/GenBank/DDBJ databases">
        <authorList>
            <person name="Pankratov T."/>
        </authorList>
    </citation>
    <scope>NUCLEOTIDE SEQUENCE</scope>
    <source>
        <strain evidence="7">BP6-180914</strain>
    </source>
</reference>
<proteinExistence type="predicted"/>
<dbReference type="PANTHER" id="PTHR30329:SF21">
    <property type="entry name" value="LIPOPROTEIN YIAD-RELATED"/>
    <property type="match status" value="1"/>
</dbReference>
<dbReference type="InterPro" id="IPR036737">
    <property type="entry name" value="OmpA-like_sf"/>
</dbReference>
<evidence type="ECO:0000256" key="2">
    <source>
        <dbReference type="ARBA" id="ARBA00023136"/>
    </source>
</evidence>
<accession>A0AA41YSX8</accession>
<protein>
    <submittedName>
        <fullName evidence="7">OmpA family protein</fullName>
    </submittedName>
</protein>
<evidence type="ECO:0000256" key="5">
    <source>
        <dbReference type="SAM" id="SignalP"/>
    </source>
</evidence>
<dbReference type="Pfam" id="PF00691">
    <property type="entry name" value="OmpA"/>
    <property type="match status" value="1"/>
</dbReference>
<dbReference type="InterPro" id="IPR006664">
    <property type="entry name" value="OMP_bac"/>
</dbReference>
<evidence type="ECO:0000313" key="7">
    <source>
        <dbReference type="EMBL" id="MCW6506735.1"/>
    </source>
</evidence>
<dbReference type="PROSITE" id="PS51123">
    <property type="entry name" value="OMPA_2"/>
    <property type="match status" value="1"/>
</dbReference>
<keyword evidence="8" id="KW-1185">Reference proteome</keyword>
<evidence type="ECO:0000256" key="1">
    <source>
        <dbReference type="ARBA" id="ARBA00004442"/>
    </source>
</evidence>
<dbReference type="InterPro" id="IPR050330">
    <property type="entry name" value="Bact_OuterMem_StrucFunc"/>
</dbReference>
<keyword evidence="2 4" id="KW-0472">Membrane</keyword>
<organism evidence="7 8">
    <name type="scientific">Lichenifustis flavocetrariae</name>
    <dbReference type="NCBI Taxonomy" id="2949735"/>
    <lineage>
        <taxon>Bacteria</taxon>
        <taxon>Pseudomonadati</taxon>
        <taxon>Pseudomonadota</taxon>
        <taxon>Alphaproteobacteria</taxon>
        <taxon>Hyphomicrobiales</taxon>
        <taxon>Lichenihabitantaceae</taxon>
        <taxon>Lichenifustis</taxon>
    </lineage>
</organism>
<dbReference type="EMBL" id="JAMOIM010000001">
    <property type="protein sequence ID" value="MCW6506735.1"/>
    <property type="molecule type" value="Genomic_DNA"/>
</dbReference>
<dbReference type="RefSeq" id="WP_282583084.1">
    <property type="nucleotide sequence ID" value="NZ_JAMOIM010000001.1"/>
</dbReference>
<dbReference type="Gene3D" id="3.30.1330.60">
    <property type="entry name" value="OmpA-like domain"/>
    <property type="match status" value="1"/>
</dbReference>
<dbReference type="PANTHER" id="PTHR30329">
    <property type="entry name" value="STATOR ELEMENT OF FLAGELLAR MOTOR COMPLEX"/>
    <property type="match status" value="1"/>
</dbReference>
<feature type="domain" description="OmpA-like" evidence="6">
    <location>
        <begin position="199"/>
        <end position="317"/>
    </location>
</feature>
<sequence length="317" mass="34115">MLRTSAVSLLIGAIMVSLGGISPSHADACAGKIEQFNEAVDAGREADAQSLVDQIATDGVCGRFQVPVQRRLAALRLRMAQDLMAKGRPSGEYERVLADAARPGVLWQAAATLAEVRFGARRFGEAALAFDAAIETVKNETVTPTAPSKAEIQELIDRAALSRVLEANVGSRQTPPTYVAALDDRRSGMLGGYLSPSVRGIVPHALPLPIIFDFDKATLTPLGQDATRELARAIREQQPSKVVVVGHTDVRGETEHNLKLSKERAEAVATYMRESGVDIPIQANGVGATEPIKIEDSAGLTQDDIYALNRRVEWLRE</sequence>
<name>A0AA41YSX8_9HYPH</name>
<keyword evidence="5" id="KW-0732">Signal</keyword>
<comment type="subcellular location">
    <subcellularLocation>
        <location evidence="1">Cell outer membrane</location>
    </subcellularLocation>
</comment>
<keyword evidence="3" id="KW-0998">Cell outer membrane</keyword>
<dbReference type="AlphaFoldDB" id="A0AA41YSX8"/>
<dbReference type="Proteomes" id="UP001165667">
    <property type="component" value="Unassembled WGS sequence"/>
</dbReference>
<feature type="signal peptide" evidence="5">
    <location>
        <begin position="1"/>
        <end position="26"/>
    </location>
</feature>
<evidence type="ECO:0000256" key="3">
    <source>
        <dbReference type="ARBA" id="ARBA00023237"/>
    </source>
</evidence>
<feature type="chain" id="PRO_5041450831" evidence="5">
    <location>
        <begin position="27"/>
        <end position="317"/>
    </location>
</feature>
<dbReference type="InterPro" id="IPR006665">
    <property type="entry name" value="OmpA-like"/>
</dbReference>
<evidence type="ECO:0000256" key="4">
    <source>
        <dbReference type="PROSITE-ProRule" id="PRU00473"/>
    </source>
</evidence>
<evidence type="ECO:0000259" key="6">
    <source>
        <dbReference type="PROSITE" id="PS51123"/>
    </source>
</evidence>
<dbReference type="PRINTS" id="PR01021">
    <property type="entry name" value="OMPADOMAIN"/>
</dbReference>
<evidence type="ECO:0000313" key="8">
    <source>
        <dbReference type="Proteomes" id="UP001165667"/>
    </source>
</evidence>
<dbReference type="GO" id="GO:0009279">
    <property type="term" value="C:cell outer membrane"/>
    <property type="evidence" value="ECO:0007669"/>
    <property type="project" value="UniProtKB-SubCell"/>
</dbReference>
<dbReference type="CDD" id="cd07185">
    <property type="entry name" value="OmpA_C-like"/>
    <property type="match status" value="1"/>
</dbReference>
<dbReference type="SUPFAM" id="SSF103088">
    <property type="entry name" value="OmpA-like"/>
    <property type="match status" value="1"/>
</dbReference>
<comment type="caution">
    <text evidence="7">The sequence shown here is derived from an EMBL/GenBank/DDBJ whole genome shotgun (WGS) entry which is preliminary data.</text>
</comment>